<dbReference type="PIRSF" id="PIRSF030820">
    <property type="entry name" value="UCP030820"/>
    <property type="match status" value="1"/>
</dbReference>
<dbReference type="AlphaFoldDB" id="A0A9W4XHS2"/>
<accession>A0A9W4XHS2</accession>
<name>A0A9W4XHS2_9PROT</name>
<comment type="caution">
    <text evidence="1">The sequence shown here is derived from an EMBL/GenBank/DDBJ whole genome shotgun (WGS) entry which is preliminary data.</text>
</comment>
<protein>
    <submittedName>
        <fullName evidence="1">DUF934 family</fullName>
    </submittedName>
</protein>
<gene>
    <name evidence="2" type="ORF">R53529_LOCUS1273</name>
    <name evidence="1" type="ORF">R53530_LOCUS1161</name>
</gene>
<organism evidence="1 3">
    <name type="scientific">Commensalibacter communis</name>
    <dbReference type="NCBI Taxonomy" id="2972786"/>
    <lineage>
        <taxon>Bacteria</taxon>
        <taxon>Pseudomonadati</taxon>
        <taxon>Pseudomonadota</taxon>
        <taxon>Alphaproteobacteria</taxon>
        <taxon>Acetobacterales</taxon>
        <taxon>Acetobacteraceae</taxon>
    </lineage>
</organism>
<keyword evidence="4" id="KW-1185">Reference proteome</keyword>
<dbReference type="Proteomes" id="UP001154259">
    <property type="component" value="Unassembled WGS sequence"/>
</dbReference>
<dbReference type="RefSeq" id="WP_271789705.1">
    <property type="nucleotide sequence ID" value="NZ_CAMXCL010000002.1"/>
</dbReference>
<dbReference type="Pfam" id="PF06073">
    <property type="entry name" value="DUF934"/>
    <property type="match status" value="1"/>
</dbReference>
<dbReference type="Proteomes" id="UP001154255">
    <property type="component" value="Unassembled WGS sequence"/>
</dbReference>
<evidence type="ECO:0000313" key="2">
    <source>
        <dbReference type="EMBL" id="CAI3943724.1"/>
    </source>
</evidence>
<dbReference type="InterPro" id="IPR008318">
    <property type="entry name" value="UCP030820"/>
</dbReference>
<evidence type="ECO:0000313" key="1">
    <source>
        <dbReference type="EMBL" id="CAI3939773.1"/>
    </source>
</evidence>
<dbReference type="EMBL" id="CAMXCM010000002">
    <property type="protein sequence ID" value="CAI3939773.1"/>
    <property type="molecule type" value="Genomic_DNA"/>
</dbReference>
<evidence type="ECO:0000313" key="4">
    <source>
        <dbReference type="Proteomes" id="UP001154259"/>
    </source>
</evidence>
<reference evidence="1" key="1">
    <citation type="submission" date="2022-10" db="EMBL/GenBank/DDBJ databases">
        <authorList>
            <person name="Botero Cardona J."/>
        </authorList>
    </citation>
    <scope>NUCLEOTIDE SEQUENCE</scope>
    <source>
        <strain evidence="1">LMG 31819</strain>
        <strain evidence="2">R-53529</strain>
    </source>
</reference>
<sequence>MPLLKNGEIMPDSWTVLEGDIPSPLPQGSIIVPFGYLSEIDINTITQPLGVSFPCDQDIDVLKPYVDRLELIVLHFPAFKDGRAFSQARKIREQLKFTGELRATGHILSDQYQFLIRVGFTTVSLPETANIKSWQQAMNDFTEAYQPSVLGEKRLSGLRWKV</sequence>
<dbReference type="EMBL" id="CAMXCS010000002">
    <property type="protein sequence ID" value="CAI3943724.1"/>
    <property type="molecule type" value="Genomic_DNA"/>
</dbReference>
<evidence type="ECO:0000313" key="3">
    <source>
        <dbReference type="Proteomes" id="UP001154255"/>
    </source>
</evidence>
<proteinExistence type="predicted"/>